<keyword evidence="2" id="KW-1003">Cell membrane</keyword>
<keyword evidence="6 10" id="KW-1133">Transmembrane helix</keyword>
<comment type="subcellular location">
    <subcellularLocation>
        <location evidence="1">Cell membrane</location>
        <topology evidence="1">Multi-pass membrane protein</topology>
    </subcellularLocation>
</comment>
<comment type="caution">
    <text evidence="11">The sequence shown here is derived from an EMBL/GenBank/DDBJ whole genome shotgun (WGS) entry which is preliminary data.</text>
</comment>
<evidence type="ECO:0000256" key="3">
    <source>
        <dbReference type="ARBA" id="ARBA00022606"/>
    </source>
</evidence>
<evidence type="ECO:0000313" key="11">
    <source>
        <dbReference type="EMBL" id="KAL1402262.1"/>
    </source>
</evidence>
<evidence type="ECO:0008006" key="13">
    <source>
        <dbReference type="Google" id="ProtNLM"/>
    </source>
</evidence>
<dbReference type="GO" id="GO:0007165">
    <property type="term" value="P:signal transduction"/>
    <property type="evidence" value="ECO:0007669"/>
    <property type="project" value="UniProtKB-KW"/>
</dbReference>
<keyword evidence="12" id="KW-1185">Reference proteome</keyword>
<dbReference type="Pfam" id="PF02949">
    <property type="entry name" value="7tm_6"/>
    <property type="match status" value="1"/>
</dbReference>
<evidence type="ECO:0000256" key="10">
    <source>
        <dbReference type="SAM" id="Phobius"/>
    </source>
</evidence>
<accession>A0ABD1DTN9</accession>
<keyword evidence="3" id="KW-0716">Sensory transduction</keyword>
<dbReference type="AlphaFoldDB" id="A0ABD1DTN9"/>
<proteinExistence type="predicted"/>
<feature type="transmembrane region" description="Helical" evidence="10">
    <location>
        <begin position="126"/>
        <end position="144"/>
    </location>
</feature>
<dbReference type="PANTHER" id="PTHR21137">
    <property type="entry name" value="ODORANT RECEPTOR"/>
    <property type="match status" value="1"/>
</dbReference>
<keyword evidence="5" id="KW-0552">Olfaction</keyword>
<keyword evidence="8" id="KW-0675">Receptor</keyword>
<gene>
    <name evidence="11" type="ORF">pipiens_019820</name>
</gene>
<evidence type="ECO:0000256" key="9">
    <source>
        <dbReference type="ARBA" id="ARBA00023224"/>
    </source>
</evidence>
<evidence type="ECO:0000256" key="6">
    <source>
        <dbReference type="ARBA" id="ARBA00022989"/>
    </source>
</evidence>
<feature type="transmembrane region" description="Helical" evidence="10">
    <location>
        <begin position="66"/>
        <end position="85"/>
    </location>
</feature>
<feature type="non-terminal residue" evidence="11">
    <location>
        <position position="376"/>
    </location>
</feature>
<dbReference type="PANTHER" id="PTHR21137:SF35">
    <property type="entry name" value="ODORANT RECEPTOR 19A-RELATED"/>
    <property type="match status" value="1"/>
</dbReference>
<organism evidence="11 12">
    <name type="scientific">Culex pipiens pipiens</name>
    <name type="common">Northern house mosquito</name>
    <dbReference type="NCBI Taxonomy" id="38569"/>
    <lineage>
        <taxon>Eukaryota</taxon>
        <taxon>Metazoa</taxon>
        <taxon>Ecdysozoa</taxon>
        <taxon>Arthropoda</taxon>
        <taxon>Hexapoda</taxon>
        <taxon>Insecta</taxon>
        <taxon>Pterygota</taxon>
        <taxon>Neoptera</taxon>
        <taxon>Endopterygota</taxon>
        <taxon>Diptera</taxon>
        <taxon>Nematocera</taxon>
        <taxon>Culicoidea</taxon>
        <taxon>Culicidae</taxon>
        <taxon>Culicinae</taxon>
        <taxon>Culicini</taxon>
        <taxon>Culex</taxon>
        <taxon>Culex</taxon>
    </lineage>
</organism>
<feature type="transmembrane region" description="Helical" evidence="10">
    <location>
        <begin position="33"/>
        <end position="54"/>
    </location>
</feature>
<dbReference type="GO" id="GO:0007608">
    <property type="term" value="P:sensory perception of smell"/>
    <property type="evidence" value="ECO:0007669"/>
    <property type="project" value="UniProtKB-KW"/>
</dbReference>
<dbReference type="EMBL" id="JBEHCU010003283">
    <property type="protein sequence ID" value="KAL1402262.1"/>
    <property type="molecule type" value="Genomic_DNA"/>
</dbReference>
<keyword evidence="7 10" id="KW-0472">Membrane</keyword>
<name>A0ABD1DTN9_CULPP</name>
<evidence type="ECO:0000313" key="12">
    <source>
        <dbReference type="Proteomes" id="UP001562425"/>
    </source>
</evidence>
<reference evidence="11 12" key="1">
    <citation type="submission" date="2024-05" db="EMBL/GenBank/DDBJ databases">
        <title>Culex pipiens pipiens assembly and annotation.</title>
        <authorList>
            <person name="Alout H."/>
            <person name="Durand T."/>
        </authorList>
    </citation>
    <scope>NUCLEOTIDE SEQUENCE [LARGE SCALE GENOMIC DNA]</scope>
    <source>
        <strain evidence="11">HA-2024</strain>
        <tissue evidence="11">Whole body</tissue>
    </source>
</reference>
<evidence type="ECO:0000256" key="7">
    <source>
        <dbReference type="ARBA" id="ARBA00023136"/>
    </source>
</evidence>
<evidence type="ECO:0000256" key="1">
    <source>
        <dbReference type="ARBA" id="ARBA00004651"/>
    </source>
</evidence>
<keyword evidence="4 10" id="KW-0812">Transmembrane</keyword>
<protein>
    <recommendedName>
        <fullName evidence="13">Odorant receptor</fullName>
    </recommendedName>
</protein>
<evidence type="ECO:0000256" key="8">
    <source>
        <dbReference type="ARBA" id="ARBA00023170"/>
    </source>
</evidence>
<dbReference type="Proteomes" id="UP001562425">
    <property type="component" value="Unassembled WGS sequence"/>
</dbReference>
<keyword evidence="9" id="KW-0807">Transducer</keyword>
<feature type="transmembrane region" description="Helical" evidence="10">
    <location>
        <begin position="256"/>
        <end position="277"/>
    </location>
</feature>
<feature type="transmembrane region" description="Helical" evidence="10">
    <location>
        <begin position="168"/>
        <end position="189"/>
    </location>
</feature>
<feature type="transmembrane region" description="Helical" evidence="10">
    <location>
        <begin position="283"/>
        <end position="301"/>
    </location>
</feature>
<evidence type="ECO:0000256" key="5">
    <source>
        <dbReference type="ARBA" id="ARBA00022725"/>
    </source>
</evidence>
<evidence type="ECO:0000256" key="2">
    <source>
        <dbReference type="ARBA" id="ARBA00022475"/>
    </source>
</evidence>
<sequence>MEDAKFLAVLALVRRSLRIVGADIFEENWRPNLLTFLTLVSISFFPYMDLSFMLQHTDSFNLVFEGISVLVAGLDAWFGLVEIIVNRKAWVKLMKDVSSRRSMYKSAKISALFDEYYERNIMFCKFLYGVYMSTFSYFLLPAILPDPGKYNLPIPATIPHLVPETNKLYWMTFLIQLLMVGIAQHVLIAQCSSLIIGIMSACCQIRALKIKLEDLNEQINDPAVKPDAVHESLGEIIYLHASTKDYIRLLQRKAAIVYLSVFVTCGGIVCSCLNVIAEDLFNSANALMLAGTFSVLVHCFFGNTLLIENDSLPDAIYAIDWYKLPLADQKAFKFLLANAQPDAALHGILMPLNMGTFISIMKGAFSYYSILSKEKA</sequence>
<dbReference type="GO" id="GO:0005886">
    <property type="term" value="C:plasma membrane"/>
    <property type="evidence" value="ECO:0007669"/>
    <property type="project" value="UniProtKB-SubCell"/>
</dbReference>
<evidence type="ECO:0000256" key="4">
    <source>
        <dbReference type="ARBA" id="ARBA00022692"/>
    </source>
</evidence>
<dbReference type="InterPro" id="IPR004117">
    <property type="entry name" value="7tm6_olfct_rcpt"/>
</dbReference>